<evidence type="ECO:0000313" key="8">
    <source>
        <dbReference type="EMBL" id="KYC41655.1"/>
    </source>
</evidence>
<dbReference type="RefSeq" id="WP_017746552.1">
    <property type="nucleotide sequence ID" value="NZ_KQ976354.1"/>
</dbReference>
<reference evidence="8 9" key="1">
    <citation type="journal article" date="2013" name="Genome Biol. Evol.">
        <title>Genomes of Stigonematalean cyanobacteria (subsection V) and the evolution of oxygenic photosynthesis from prokaryotes to plastids.</title>
        <authorList>
            <person name="Dagan T."/>
            <person name="Roettger M."/>
            <person name="Stucken K."/>
            <person name="Landan G."/>
            <person name="Koch R."/>
            <person name="Major P."/>
            <person name="Gould S.B."/>
            <person name="Goremykin V.V."/>
            <person name="Rippka R."/>
            <person name="Tandeau de Marsac N."/>
            <person name="Gugger M."/>
            <person name="Lockhart P.J."/>
            <person name="Allen J.F."/>
            <person name="Brune I."/>
            <person name="Maus I."/>
            <person name="Puhler A."/>
            <person name="Martin W.F."/>
        </authorList>
    </citation>
    <scope>NUCLEOTIDE SEQUENCE [LARGE SCALE GENOMIC DNA]</scope>
    <source>
        <strain evidence="8 9">PCC 7110</strain>
    </source>
</reference>
<dbReference type="STRING" id="128403.WA1_16555"/>
<accession>A0A139XAE2</accession>
<dbReference type="EMBL" id="ANNX02000020">
    <property type="protein sequence ID" value="KYC41655.1"/>
    <property type="molecule type" value="Genomic_DNA"/>
</dbReference>
<comment type="subcellular location">
    <subcellularLocation>
        <location evidence="1">Endomembrane system</location>
        <topology evidence="1">Multi-pass membrane protein</topology>
    </subcellularLocation>
</comment>
<evidence type="ECO:0000256" key="2">
    <source>
        <dbReference type="ARBA" id="ARBA00022692"/>
    </source>
</evidence>
<dbReference type="Proteomes" id="UP000076925">
    <property type="component" value="Unassembled WGS sequence"/>
</dbReference>
<sequence>MKKKFFNQIFQTGIRKVLRHPKYRLFAIVAGLFYLISPLDISPDFIPFLGWVDDGLIASFVVAEASQILIEEMKKRKKVTSAESTSPQTGNTIDVEAVTLS</sequence>
<evidence type="ECO:0000256" key="1">
    <source>
        <dbReference type="ARBA" id="ARBA00004127"/>
    </source>
</evidence>
<keyword evidence="3 6" id="KW-1133">Transmembrane helix</keyword>
<proteinExistence type="predicted"/>
<evidence type="ECO:0000259" key="7">
    <source>
        <dbReference type="Pfam" id="PF06803"/>
    </source>
</evidence>
<dbReference type="GO" id="GO:0012505">
    <property type="term" value="C:endomembrane system"/>
    <property type="evidence" value="ECO:0007669"/>
    <property type="project" value="UniProtKB-SubCell"/>
</dbReference>
<comment type="caution">
    <text evidence="8">The sequence shown here is derived from an EMBL/GenBank/DDBJ whole genome shotgun (WGS) entry which is preliminary data.</text>
</comment>
<feature type="domain" description="DUF1232" evidence="7">
    <location>
        <begin position="26"/>
        <end position="59"/>
    </location>
</feature>
<feature type="region of interest" description="Disordered" evidence="5">
    <location>
        <begin position="76"/>
        <end position="101"/>
    </location>
</feature>
<gene>
    <name evidence="8" type="ORF">WA1_16555</name>
</gene>
<evidence type="ECO:0000256" key="6">
    <source>
        <dbReference type="SAM" id="Phobius"/>
    </source>
</evidence>
<feature type="transmembrane region" description="Helical" evidence="6">
    <location>
        <begin position="21"/>
        <end position="39"/>
    </location>
</feature>
<dbReference type="InterPro" id="IPR010652">
    <property type="entry name" value="DUF1232"/>
</dbReference>
<feature type="compositionally biased region" description="Polar residues" evidence="5">
    <location>
        <begin position="81"/>
        <end position="92"/>
    </location>
</feature>
<evidence type="ECO:0000256" key="5">
    <source>
        <dbReference type="SAM" id="MobiDB-lite"/>
    </source>
</evidence>
<dbReference type="OrthoDB" id="573033at2"/>
<protein>
    <recommendedName>
        <fullName evidence="7">DUF1232 domain-containing protein</fullName>
    </recommendedName>
</protein>
<dbReference type="Pfam" id="PF06803">
    <property type="entry name" value="DUF1232"/>
    <property type="match status" value="1"/>
</dbReference>
<feature type="transmembrane region" description="Helical" evidence="6">
    <location>
        <begin position="45"/>
        <end position="70"/>
    </location>
</feature>
<name>A0A139XAE2_9CYAN</name>
<evidence type="ECO:0000256" key="4">
    <source>
        <dbReference type="ARBA" id="ARBA00023136"/>
    </source>
</evidence>
<keyword evidence="4 6" id="KW-0472">Membrane</keyword>
<dbReference type="AlphaFoldDB" id="A0A139XAE2"/>
<organism evidence="8 9">
    <name type="scientific">Scytonema hofmannii PCC 7110</name>
    <dbReference type="NCBI Taxonomy" id="128403"/>
    <lineage>
        <taxon>Bacteria</taxon>
        <taxon>Bacillati</taxon>
        <taxon>Cyanobacteriota</taxon>
        <taxon>Cyanophyceae</taxon>
        <taxon>Nostocales</taxon>
        <taxon>Scytonemataceae</taxon>
        <taxon>Scytonema</taxon>
    </lineage>
</organism>
<evidence type="ECO:0000313" key="9">
    <source>
        <dbReference type="Proteomes" id="UP000076925"/>
    </source>
</evidence>
<evidence type="ECO:0000256" key="3">
    <source>
        <dbReference type="ARBA" id="ARBA00022989"/>
    </source>
</evidence>
<keyword evidence="9" id="KW-1185">Reference proteome</keyword>
<keyword evidence="2 6" id="KW-0812">Transmembrane</keyword>